<dbReference type="PANTHER" id="PTHR42709">
    <property type="entry name" value="ALKALINE PHOSPHATASE LIKE PROTEIN"/>
    <property type="match status" value="1"/>
</dbReference>
<dbReference type="AlphaFoldDB" id="A0AA37U6Q0"/>
<dbReference type="Proteomes" id="UP001157355">
    <property type="component" value="Unassembled WGS sequence"/>
</dbReference>
<evidence type="ECO:0000259" key="7">
    <source>
        <dbReference type="Pfam" id="PF09335"/>
    </source>
</evidence>
<dbReference type="EMBL" id="BSPP01000010">
    <property type="protein sequence ID" value="GLS87820.1"/>
    <property type="molecule type" value="Genomic_DNA"/>
</dbReference>
<dbReference type="InterPro" id="IPR032816">
    <property type="entry name" value="VTT_dom"/>
</dbReference>
<accession>A0AA37U6Q0</accession>
<feature type="transmembrane region" description="Helical" evidence="6">
    <location>
        <begin position="50"/>
        <end position="71"/>
    </location>
</feature>
<keyword evidence="3 6" id="KW-0812">Transmembrane</keyword>
<comment type="subcellular location">
    <subcellularLocation>
        <location evidence="1">Cell membrane</location>
        <topology evidence="1">Multi-pass membrane protein</topology>
    </subcellularLocation>
</comment>
<dbReference type="RefSeq" id="WP_284325989.1">
    <property type="nucleotide sequence ID" value="NZ_BSPP01000010.1"/>
</dbReference>
<protein>
    <recommendedName>
        <fullName evidence="7">VTT domain-containing protein</fullName>
    </recommendedName>
</protein>
<gene>
    <name evidence="8" type="ORF">GCM10010873_27940</name>
</gene>
<dbReference type="PANTHER" id="PTHR42709:SF6">
    <property type="entry name" value="UNDECAPRENYL PHOSPHATE TRANSPORTER A"/>
    <property type="match status" value="1"/>
</dbReference>
<reference evidence="8 9" key="1">
    <citation type="journal article" date="2014" name="Int. J. Syst. Evol. Microbiol.">
        <title>Complete genome sequence of Corynebacterium casei LMG S-19264T (=DSM 44701T), isolated from a smear-ripened cheese.</title>
        <authorList>
            <consortium name="US DOE Joint Genome Institute (JGI-PGF)"/>
            <person name="Walter F."/>
            <person name="Albersmeier A."/>
            <person name="Kalinowski J."/>
            <person name="Ruckert C."/>
        </authorList>
    </citation>
    <scope>NUCLEOTIDE SEQUENCE [LARGE SCALE GENOMIC DNA]</scope>
    <source>
        <strain evidence="8 9">NBRC 111766</strain>
    </source>
</reference>
<proteinExistence type="predicted"/>
<dbReference type="InterPro" id="IPR051311">
    <property type="entry name" value="DedA_domain"/>
</dbReference>
<feature type="domain" description="VTT" evidence="7">
    <location>
        <begin position="30"/>
        <end position="157"/>
    </location>
</feature>
<evidence type="ECO:0000256" key="5">
    <source>
        <dbReference type="ARBA" id="ARBA00023136"/>
    </source>
</evidence>
<feature type="transmembrane region" description="Helical" evidence="6">
    <location>
        <begin position="135"/>
        <end position="156"/>
    </location>
</feature>
<name>A0AA37U6Q0_9RHOB</name>
<organism evidence="8 9">
    <name type="scientific">Cypionkella aquatica</name>
    <dbReference type="NCBI Taxonomy" id="1756042"/>
    <lineage>
        <taxon>Bacteria</taxon>
        <taxon>Pseudomonadati</taxon>
        <taxon>Pseudomonadota</taxon>
        <taxon>Alphaproteobacteria</taxon>
        <taxon>Rhodobacterales</taxon>
        <taxon>Paracoccaceae</taxon>
        <taxon>Cypionkella</taxon>
    </lineage>
</organism>
<evidence type="ECO:0000256" key="4">
    <source>
        <dbReference type="ARBA" id="ARBA00022989"/>
    </source>
</evidence>
<evidence type="ECO:0000256" key="2">
    <source>
        <dbReference type="ARBA" id="ARBA00022475"/>
    </source>
</evidence>
<dbReference type="Pfam" id="PF09335">
    <property type="entry name" value="VTT_dom"/>
    <property type="match status" value="1"/>
</dbReference>
<feature type="transmembrane region" description="Helical" evidence="6">
    <location>
        <begin position="168"/>
        <end position="189"/>
    </location>
</feature>
<keyword evidence="5 6" id="KW-0472">Membrane</keyword>
<keyword evidence="4 6" id="KW-1133">Transmembrane helix</keyword>
<comment type="caution">
    <text evidence="8">The sequence shown here is derived from an EMBL/GenBank/DDBJ whole genome shotgun (WGS) entry which is preliminary data.</text>
</comment>
<evidence type="ECO:0000313" key="9">
    <source>
        <dbReference type="Proteomes" id="UP001157355"/>
    </source>
</evidence>
<evidence type="ECO:0000256" key="1">
    <source>
        <dbReference type="ARBA" id="ARBA00004651"/>
    </source>
</evidence>
<keyword evidence="9" id="KW-1185">Reference proteome</keyword>
<feature type="transmembrane region" description="Helical" evidence="6">
    <location>
        <begin position="12"/>
        <end position="30"/>
    </location>
</feature>
<evidence type="ECO:0000256" key="6">
    <source>
        <dbReference type="SAM" id="Phobius"/>
    </source>
</evidence>
<evidence type="ECO:0000256" key="3">
    <source>
        <dbReference type="ARBA" id="ARBA00022692"/>
    </source>
</evidence>
<keyword evidence="2" id="KW-1003">Cell membrane</keyword>
<dbReference type="GO" id="GO:0005886">
    <property type="term" value="C:plasma membrane"/>
    <property type="evidence" value="ECO:0007669"/>
    <property type="project" value="UniProtKB-SubCell"/>
</dbReference>
<evidence type="ECO:0000313" key="8">
    <source>
        <dbReference type="EMBL" id="GLS87820.1"/>
    </source>
</evidence>
<sequence>MTDWLLALVPQYGLWLLAATTFCSCLALPFPASILMLTAGGFVAAGDLDLIPTFAAAALGGIAGDQLGFWAGRLIGVPLLARLRQDPMRDKLLGRAVTMLQSKGVLAVFLSRWLFSPLGPWVNVITGSTGYGWHRFSLASVAGEAVWAGLYVGMGYSFGGNISAASDMLGSGLGMLAGGAVVVVLGMWLRNAVKTQPD</sequence>